<evidence type="ECO:0000313" key="2">
    <source>
        <dbReference type="Proteomes" id="UP000532440"/>
    </source>
</evidence>
<reference evidence="1 2" key="1">
    <citation type="submission" date="2020-08" db="EMBL/GenBank/DDBJ databases">
        <title>Genomic Encyclopedia of Type Strains, Phase IV (KMG-IV): sequencing the most valuable type-strain genomes for metagenomic binning, comparative biology and taxonomic classification.</title>
        <authorList>
            <person name="Goeker M."/>
        </authorList>
    </citation>
    <scope>NUCLEOTIDE SEQUENCE [LARGE SCALE GENOMIC DNA]</scope>
    <source>
        <strain evidence="1 2">DSM 29781</strain>
    </source>
</reference>
<sequence length="446" mass="49945">MPTTNTAFPTLQQVRNDLVLHLYSFAYAQELVVRRDAPQRLLGVSDDGLPSWPRYEEFDLRPFVFAQDLERIYQYAFYGQLTGPIDDDAENGNLGRLGAFVDMTCAGDVQPLLEELQGIFDGDEPHEKALGLQEMVRRARARYALGAYSELDLEDLALLANVSLRTVRNAQHASGESRLATIQSRMAGKSVVVSAKEAARWLRGRQNFQPTVWVGSRESTPASLAPNELQPFIRANLAEEYPAVGRSEVLESLGIKQAPADRFGIQRDTASRYLDVPRERLDEILDGDVMSITDDECDKLSIGLAVDRKWLAAQIDRARAQSADHPAPLALPVSGLDLEALTLDVVLHEAGIRNGYLDIERRYADQFFPPDVYGARGEGEHGVPVELHHDQGGEPWRTDLRVKSKALVSPRRRFVGYFTSHKAKAGDVVRFKRIGERSYQLEFLSR</sequence>
<dbReference type="RefSeq" id="WP_183968162.1">
    <property type="nucleotide sequence ID" value="NZ_BAABEW010000022.1"/>
</dbReference>
<organism evidence="1 2">
    <name type="scientific">Quisquiliibacterium transsilvanicum</name>
    <dbReference type="NCBI Taxonomy" id="1549638"/>
    <lineage>
        <taxon>Bacteria</taxon>
        <taxon>Pseudomonadati</taxon>
        <taxon>Pseudomonadota</taxon>
        <taxon>Betaproteobacteria</taxon>
        <taxon>Burkholderiales</taxon>
        <taxon>Burkholderiaceae</taxon>
        <taxon>Quisquiliibacterium</taxon>
    </lineage>
</organism>
<dbReference type="EMBL" id="JACHGB010000005">
    <property type="protein sequence ID" value="MBB5272538.1"/>
    <property type="molecule type" value="Genomic_DNA"/>
</dbReference>
<protein>
    <submittedName>
        <fullName evidence="1">Uncharacterized protein</fullName>
    </submittedName>
</protein>
<evidence type="ECO:0000313" key="1">
    <source>
        <dbReference type="EMBL" id="MBB5272538.1"/>
    </source>
</evidence>
<comment type="caution">
    <text evidence="1">The sequence shown here is derived from an EMBL/GenBank/DDBJ whole genome shotgun (WGS) entry which is preliminary data.</text>
</comment>
<name>A0A7W8HIH0_9BURK</name>
<accession>A0A7W8HIH0</accession>
<dbReference type="AlphaFoldDB" id="A0A7W8HIH0"/>
<proteinExistence type="predicted"/>
<keyword evidence="2" id="KW-1185">Reference proteome</keyword>
<dbReference type="Proteomes" id="UP000532440">
    <property type="component" value="Unassembled WGS sequence"/>
</dbReference>
<gene>
    <name evidence="1" type="ORF">HNQ70_002561</name>
</gene>